<dbReference type="GO" id="GO:0003697">
    <property type="term" value="F:single-stranded DNA binding"/>
    <property type="evidence" value="ECO:0007669"/>
    <property type="project" value="TreeGrafter"/>
</dbReference>
<comment type="similarity">
    <text evidence="2">Belongs to the eukaryotic RPB7/RPC8 RNA polymerase subunit family.</text>
</comment>
<dbReference type="AlphaFoldDB" id="A0A6A0A6T7"/>
<feature type="domain" description="RNA polymerase Rpb7-like N-terminal" evidence="5">
    <location>
        <begin position="29"/>
        <end position="84"/>
    </location>
</feature>
<dbReference type="GO" id="GO:0003727">
    <property type="term" value="F:single-stranded RNA binding"/>
    <property type="evidence" value="ECO:0007669"/>
    <property type="project" value="TreeGrafter"/>
</dbReference>
<dbReference type="Proteomes" id="UP000485058">
    <property type="component" value="Unassembled WGS sequence"/>
</dbReference>
<dbReference type="GO" id="GO:0000932">
    <property type="term" value="C:P-body"/>
    <property type="evidence" value="ECO:0007669"/>
    <property type="project" value="TreeGrafter"/>
</dbReference>
<evidence type="ECO:0000256" key="3">
    <source>
        <dbReference type="ARBA" id="ARBA00022478"/>
    </source>
</evidence>
<evidence type="ECO:0000256" key="2">
    <source>
        <dbReference type="ARBA" id="ARBA00009307"/>
    </source>
</evidence>
<reference evidence="6 7" key="1">
    <citation type="submission" date="2020-02" db="EMBL/GenBank/DDBJ databases">
        <title>Draft genome sequence of Haematococcus lacustris strain NIES-144.</title>
        <authorList>
            <person name="Morimoto D."/>
            <person name="Nakagawa S."/>
            <person name="Yoshida T."/>
            <person name="Sawayama S."/>
        </authorList>
    </citation>
    <scope>NUCLEOTIDE SEQUENCE [LARGE SCALE GENOMIC DNA]</scope>
    <source>
        <strain evidence="6 7">NIES-144</strain>
    </source>
</reference>
<comment type="subcellular location">
    <subcellularLocation>
        <location evidence="1">Nucleus</location>
    </subcellularLocation>
</comment>
<dbReference type="CDD" id="cd04329">
    <property type="entry name" value="RNAP_II_Rpb7_N"/>
    <property type="match status" value="1"/>
</dbReference>
<keyword evidence="7" id="KW-1185">Reference proteome</keyword>
<name>A0A6A0A6T7_HAELA</name>
<keyword evidence="3" id="KW-0240">DNA-directed RNA polymerase</keyword>
<dbReference type="InterPro" id="IPR045113">
    <property type="entry name" value="Rpb7-like"/>
</dbReference>
<dbReference type="GO" id="GO:0031369">
    <property type="term" value="F:translation initiation factor binding"/>
    <property type="evidence" value="ECO:0007669"/>
    <property type="project" value="TreeGrafter"/>
</dbReference>
<feature type="non-terminal residue" evidence="6">
    <location>
        <position position="131"/>
    </location>
</feature>
<accession>A0A6A0A6T7</accession>
<evidence type="ECO:0000313" key="6">
    <source>
        <dbReference type="EMBL" id="GFH28270.1"/>
    </source>
</evidence>
<dbReference type="EMBL" id="BLLF01003810">
    <property type="protein sequence ID" value="GFH28270.1"/>
    <property type="molecule type" value="Genomic_DNA"/>
</dbReference>
<evidence type="ECO:0000256" key="4">
    <source>
        <dbReference type="ARBA" id="ARBA00023163"/>
    </source>
</evidence>
<dbReference type="Gene3D" id="3.30.1490.120">
    <property type="entry name" value="RNA polymerase Rpb7-like, N-terminal domain"/>
    <property type="match status" value="1"/>
</dbReference>
<dbReference type="InterPro" id="IPR036898">
    <property type="entry name" value="RNA_pol_Rpb7-like_N_sf"/>
</dbReference>
<comment type="caution">
    <text evidence="6">The sequence shown here is derived from an EMBL/GenBank/DDBJ whole genome shotgun (WGS) entry which is preliminary data.</text>
</comment>
<dbReference type="SUPFAM" id="SSF88798">
    <property type="entry name" value="N-terminal, heterodimerisation domain of RBP7 (RpoE)"/>
    <property type="match status" value="1"/>
</dbReference>
<dbReference type="GO" id="GO:0045948">
    <property type="term" value="P:positive regulation of translational initiation"/>
    <property type="evidence" value="ECO:0007669"/>
    <property type="project" value="TreeGrafter"/>
</dbReference>
<dbReference type="GO" id="GO:0005665">
    <property type="term" value="C:RNA polymerase II, core complex"/>
    <property type="evidence" value="ECO:0007669"/>
    <property type="project" value="TreeGrafter"/>
</dbReference>
<dbReference type="FunFam" id="3.30.1490.120:FF:000001">
    <property type="entry name" value="DNA-directed RNA polymerase II subunit RPB7"/>
    <property type="match status" value="1"/>
</dbReference>
<dbReference type="InterPro" id="IPR005576">
    <property type="entry name" value="Rpb7-like_N"/>
</dbReference>
<evidence type="ECO:0000259" key="5">
    <source>
        <dbReference type="Pfam" id="PF03876"/>
    </source>
</evidence>
<sequence length="131" mass="14541">MAHGAYAIHRPPLPDYTPEMFYILKLVKKLDIHPRSFGKNLREVIHEKLVQEVEGTCNSKYGYVIAVTKVDSIGEGLIRQDGTGLATFSVHYSAVVSRPFKGEVVDCVVATVNKLISDELEFNATGDPSYQ</sequence>
<gene>
    <name evidence="6" type="ORF">HaLaN_26739</name>
</gene>
<evidence type="ECO:0000256" key="1">
    <source>
        <dbReference type="ARBA" id="ARBA00004123"/>
    </source>
</evidence>
<dbReference type="GO" id="GO:0006367">
    <property type="term" value="P:transcription initiation at RNA polymerase II promoter"/>
    <property type="evidence" value="ECO:0007669"/>
    <property type="project" value="TreeGrafter"/>
</dbReference>
<dbReference type="GO" id="GO:0060213">
    <property type="term" value="P:positive regulation of nuclear-transcribed mRNA poly(A) tail shortening"/>
    <property type="evidence" value="ECO:0007669"/>
    <property type="project" value="TreeGrafter"/>
</dbReference>
<dbReference type="PANTHER" id="PTHR12709:SF4">
    <property type="entry name" value="DNA-DIRECTED RNA POLYMERASE II SUBUNIT RPB7"/>
    <property type="match status" value="1"/>
</dbReference>
<evidence type="ECO:0000313" key="7">
    <source>
        <dbReference type="Proteomes" id="UP000485058"/>
    </source>
</evidence>
<protein>
    <recommendedName>
        <fullName evidence="5">RNA polymerase Rpb7-like N-terminal domain-containing protein</fullName>
    </recommendedName>
</protein>
<proteinExistence type="inferred from homology"/>
<keyword evidence="4" id="KW-0804">Transcription</keyword>
<dbReference type="Pfam" id="PF03876">
    <property type="entry name" value="SHS2_Rpb7-N"/>
    <property type="match status" value="1"/>
</dbReference>
<dbReference type="PANTHER" id="PTHR12709">
    <property type="entry name" value="DNA-DIRECTED RNA POLYMERASE II, III"/>
    <property type="match status" value="1"/>
</dbReference>
<organism evidence="6 7">
    <name type="scientific">Haematococcus lacustris</name>
    <name type="common">Green alga</name>
    <name type="synonym">Haematococcus pluvialis</name>
    <dbReference type="NCBI Taxonomy" id="44745"/>
    <lineage>
        <taxon>Eukaryota</taxon>
        <taxon>Viridiplantae</taxon>
        <taxon>Chlorophyta</taxon>
        <taxon>core chlorophytes</taxon>
        <taxon>Chlorophyceae</taxon>
        <taxon>CS clade</taxon>
        <taxon>Chlamydomonadales</taxon>
        <taxon>Haematococcaceae</taxon>
        <taxon>Haematococcus</taxon>
    </lineage>
</organism>